<comment type="caution">
    <text evidence="1">The sequence shown here is derived from an EMBL/GenBank/DDBJ whole genome shotgun (WGS) entry which is preliminary data.</text>
</comment>
<dbReference type="AlphaFoldDB" id="A0A8X6SLS4"/>
<proteinExistence type="predicted"/>
<dbReference type="EMBL" id="BMAU01021300">
    <property type="protein sequence ID" value="GFY10671.1"/>
    <property type="molecule type" value="Genomic_DNA"/>
</dbReference>
<dbReference type="Proteomes" id="UP000887159">
    <property type="component" value="Unassembled WGS sequence"/>
</dbReference>
<keyword evidence="2" id="KW-1185">Reference proteome</keyword>
<organism evidence="1 2">
    <name type="scientific">Trichonephila clavipes</name>
    <name type="common">Golden silk orbweaver</name>
    <name type="synonym">Nephila clavipes</name>
    <dbReference type="NCBI Taxonomy" id="2585209"/>
    <lineage>
        <taxon>Eukaryota</taxon>
        <taxon>Metazoa</taxon>
        <taxon>Ecdysozoa</taxon>
        <taxon>Arthropoda</taxon>
        <taxon>Chelicerata</taxon>
        <taxon>Arachnida</taxon>
        <taxon>Araneae</taxon>
        <taxon>Araneomorphae</taxon>
        <taxon>Entelegynae</taxon>
        <taxon>Araneoidea</taxon>
        <taxon>Nephilidae</taxon>
        <taxon>Trichonephila</taxon>
    </lineage>
</organism>
<sequence length="149" mass="16928">MLANLTYGCHHPQFEKRRFKFQRVTDQSTPQFSKNRVTQCDYGDYVPSFESLQVNVIQLAFIFTLVDRHAIKILLTNIYGRGSLVVKVTDSCPTCHEFQPSTSEDPPCRGVMHVKSIEDQTSTRWCSVEVRRGVPAQVSSSSLEHCSKS</sequence>
<name>A0A8X6SLS4_TRICX</name>
<evidence type="ECO:0000313" key="2">
    <source>
        <dbReference type="Proteomes" id="UP000887159"/>
    </source>
</evidence>
<accession>A0A8X6SLS4</accession>
<evidence type="ECO:0000313" key="1">
    <source>
        <dbReference type="EMBL" id="GFY10671.1"/>
    </source>
</evidence>
<reference evidence="1" key="1">
    <citation type="submission" date="2020-08" db="EMBL/GenBank/DDBJ databases">
        <title>Multicomponent nature underlies the extraordinary mechanical properties of spider dragline silk.</title>
        <authorList>
            <person name="Kono N."/>
            <person name="Nakamura H."/>
            <person name="Mori M."/>
            <person name="Yoshida Y."/>
            <person name="Ohtoshi R."/>
            <person name="Malay A.D."/>
            <person name="Moran D.A.P."/>
            <person name="Tomita M."/>
            <person name="Numata K."/>
            <person name="Arakawa K."/>
        </authorList>
    </citation>
    <scope>NUCLEOTIDE SEQUENCE</scope>
</reference>
<protein>
    <submittedName>
        <fullName evidence="1">Uncharacterized protein</fullName>
    </submittedName>
</protein>
<gene>
    <name evidence="1" type="ORF">TNCV_2194921</name>
</gene>